<dbReference type="EMBL" id="JBHLTN010000021">
    <property type="protein sequence ID" value="MFC0593166.1"/>
    <property type="molecule type" value="Genomic_DNA"/>
</dbReference>
<dbReference type="RefSeq" id="WP_377483154.1">
    <property type="nucleotide sequence ID" value="NZ_JBHLTN010000021.1"/>
</dbReference>
<evidence type="ECO:0000313" key="2">
    <source>
        <dbReference type="EMBL" id="MFC0593166.1"/>
    </source>
</evidence>
<accession>A0ABV6PTK1</accession>
<gene>
    <name evidence="2" type="ORF">ACFFGG_11405</name>
</gene>
<sequence>MASQAPTAPANAPAAAPADGAAALPGGIEIFRAGTHRDDAGNTHTFTRAQLQELADSYNAALREAPLTVGHPKDNLPAYGWVQRVFVNEAGNLAVDAHQVDAAFAEMVKAGRFKKRSASLYPPTAPHNPTPGKWYLRHVAFLGAQPPAVAGLKDISYSVADAAEAVTLDFSEAAGAPAPIPAQTQEPPMSDTDKAELEKLRAEAKASQDATAKLQADLQAANDAHAAAQAQVKSFAEKAAAERRASFVSFAEAEIKAGRLLPKDKNLAVATLETLAAGEQALSFSEGATTTQVTPLQMCAWLQGQMSSRTAVVQFGELAGGADAPAFDARGKSDEDIDQAARRYQAEHPSVSYAEALTQVTRFTA</sequence>
<organism evidence="2 3">
    <name type="scientific">Ottowia pentelensis</name>
    <dbReference type="NCBI Taxonomy" id="511108"/>
    <lineage>
        <taxon>Bacteria</taxon>
        <taxon>Pseudomonadati</taxon>
        <taxon>Pseudomonadota</taxon>
        <taxon>Betaproteobacteria</taxon>
        <taxon>Burkholderiales</taxon>
        <taxon>Comamonadaceae</taxon>
        <taxon>Ottowia</taxon>
    </lineage>
</organism>
<keyword evidence="1" id="KW-0175">Coiled coil</keyword>
<evidence type="ECO:0000256" key="1">
    <source>
        <dbReference type="SAM" id="Coils"/>
    </source>
</evidence>
<keyword evidence="3" id="KW-1185">Reference proteome</keyword>
<name>A0ABV6PTK1_9BURK</name>
<evidence type="ECO:0008006" key="4">
    <source>
        <dbReference type="Google" id="ProtNLM"/>
    </source>
</evidence>
<evidence type="ECO:0000313" key="3">
    <source>
        <dbReference type="Proteomes" id="UP001589834"/>
    </source>
</evidence>
<comment type="caution">
    <text evidence="2">The sequence shown here is derived from an EMBL/GenBank/DDBJ whole genome shotgun (WGS) entry which is preliminary data.</text>
</comment>
<dbReference type="Proteomes" id="UP001589834">
    <property type="component" value="Unassembled WGS sequence"/>
</dbReference>
<feature type="coiled-coil region" evidence="1">
    <location>
        <begin position="197"/>
        <end position="238"/>
    </location>
</feature>
<protein>
    <recommendedName>
        <fullName evidence="4">Peptidase</fullName>
    </recommendedName>
</protein>
<reference evidence="2 3" key="1">
    <citation type="submission" date="2024-09" db="EMBL/GenBank/DDBJ databases">
        <authorList>
            <person name="Sun Q."/>
            <person name="Mori K."/>
        </authorList>
    </citation>
    <scope>NUCLEOTIDE SEQUENCE [LARGE SCALE GENOMIC DNA]</scope>
    <source>
        <strain evidence="2 3">NCAIM B.02336</strain>
    </source>
</reference>
<proteinExistence type="predicted"/>